<evidence type="ECO:0000313" key="2">
    <source>
        <dbReference type="EMBL" id="KIM43272.1"/>
    </source>
</evidence>
<dbReference type="Gene3D" id="3.80.10.10">
    <property type="entry name" value="Ribonuclease Inhibitor"/>
    <property type="match status" value="1"/>
</dbReference>
<dbReference type="OrthoDB" id="3352270at2759"/>
<dbReference type="EMBL" id="KN831776">
    <property type="protein sequence ID" value="KIM43272.1"/>
    <property type="molecule type" value="Genomic_DNA"/>
</dbReference>
<protein>
    <submittedName>
        <fullName evidence="2">Uncharacterized protein</fullName>
    </submittedName>
</protein>
<dbReference type="HOGENOM" id="CLU_020999_1_1_1"/>
<accession>A0A0C2YQI8</accession>
<feature type="region of interest" description="Disordered" evidence="1">
    <location>
        <begin position="546"/>
        <end position="572"/>
    </location>
</feature>
<dbReference type="STRING" id="686832.A0A0C2YQI8"/>
<reference evidence="2 3" key="1">
    <citation type="submission" date="2014-04" db="EMBL/GenBank/DDBJ databases">
        <authorList>
            <consortium name="DOE Joint Genome Institute"/>
            <person name="Kuo A."/>
            <person name="Gay G."/>
            <person name="Dore J."/>
            <person name="Kohler A."/>
            <person name="Nagy L.G."/>
            <person name="Floudas D."/>
            <person name="Copeland A."/>
            <person name="Barry K.W."/>
            <person name="Cichocki N."/>
            <person name="Veneault-Fourrey C."/>
            <person name="LaButti K."/>
            <person name="Lindquist E.A."/>
            <person name="Lipzen A."/>
            <person name="Lundell T."/>
            <person name="Morin E."/>
            <person name="Murat C."/>
            <person name="Sun H."/>
            <person name="Tunlid A."/>
            <person name="Henrissat B."/>
            <person name="Grigoriev I.V."/>
            <person name="Hibbett D.S."/>
            <person name="Martin F."/>
            <person name="Nordberg H.P."/>
            <person name="Cantor M.N."/>
            <person name="Hua S.X."/>
        </authorList>
    </citation>
    <scope>NUCLEOTIDE SEQUENCE [LARGE SCALE GENOMIC DNA]</scope>
    <source>
        <strain evidence="3">h7</strain>
    </source>
</reference>
<dbReference type="InterPro" id="IPR032675">
    <property type="entry name" value="LRR_dom_sf"/>
</dbReference>
<name>A0A0C2YQI8_HEBCY</name>
<gene>
    <name evidence="2" type="ORF">M413DRAFT_444087</name>
</gene>
<feature type="compositionally biased region" description="Acidic residues" evidence="1">
    <location>
        <begin position="548"/>
        <end position="572"/>
    </location>
</feature>
<evidence type="ECO:0000313" key="3">
    <source>
        <dbReference type="Proteomes" id="UP000053424"/>
    </source>
</evidence>
<sequence>MSEVILRNILLVSLLQDALSPPHCLQRELIMPQRWRPAGIHSLPVELLTWIFVLGSRFDYPYSDSPFLLKPDQEYNAAPSSNFQVIVSHVCQHWRQVALRTQSLWTTLHFREQSHIPRAKAYLARCLTSSTCLLDILVDTVAIEDHTPGITLYKEEIHTIFQIIVPHVERWRAFHLKICDNECKGAARHFLNTCGPAPNLETLQLYHFEDYRTTQNLYIATHRPPVVVFDNTLPRLKNVSLTGVNLPWAKSPYLKGLQNLELALHLDKIRPPYQWWDKMLRSSPELHTLCLHYSGPKEATDPTLVWPPAEEKVRLEWLQDLSLTDLDPGYLCNLFTRLQIPRLKKLTLELPEQNFTPFIELINEPAVEDIPILGSQSSPSRPSSLSPSPNLTVRLLANLEVLVIRALECSIQTWLSLLLSASALRVLEVDFSRVGAGFWKVFTKDACSLTINSGSQGQSDDYATQTLLPRLEMFKPVGVSGKDVLSALQHRYRQTPVVNGTSTERWYVKWSERRRYRDVELDSLVDARFWSPDNESGVSILPKVIIETYDDDEDPEEPEDDGQESSDSDGAL</sequence>
<proteinExistence type="predicted"/>
<organism evidence="2 3">
    <name type="scientific">Hebeloma cylindrosporum</name>
    <dbReference type="NCBI Taxonomy" id="76867"/>
    <lineage>
        <taxon>Eukaryota</taxon>
        <taxon>Fungi</taxon>
        <taxon>Dikarya</taxon>
        <taxon>Basidiomycota</taxon>
        <taxon>Agaricomycotina</taxon>
        <taxon>Agaricomycetes</taxon>
        <taxon>Agaricomycetidae</taxon>
        <taxon>Agaricales</taxon>
        <taxon>Agaricineae</taxon>
        <taxon>Hymenogastraceae</taxon>
        <taxon>Hebeloma</taxon>
    </lineage>
</organism>
<keyword evidence="3" id="KW-1185">Reference proteome</keyword>
<dbReference type="AlphaFoldDB" id="A0A0C2YQI8"/>
<dbReference type="Proteomes" id="UP000053424">
    <property type="component" value="Unassembled WGS sequence"/>
</dbReference>
<evidence type="ECO:0000256" key="1">
    <source>
        <dbReference type="SAM" id="MobiDB-lite"/>
    </source>
</evidence>
<reference evidence="3" key="2">
    <citation type="submission" date="2015-01" db="EMBL/GenBank/DDBJ databases">
        <title>Evolutionary Origins and Diversification of the Mycorrhizal Mutualists.</title>
        <authorList>
            <consortium name="DOE Joint Genome Institute"/>
            <consortium name="Mycorrhizal Genomics Consortium"/>
            <person name="Kohler A."/>
            <person name="Kuo A."/>
            <person name="Nagy L.G."/>
            <person name="Floudas D."/>
            <person name="Copeland A."/>
            <person name="Barry K.W."/>
            <person name="Cichocki N."/>
            <person name="Veneault-Fourrey C."/>
            <person name="LaButti K."/>
            <person name="Lindquist E.A."/>
            <person name="Lipzen A."/>
            <person name="Lundell T."/>
            <person name="Morin E."/>
            <person name="Murat C."/>
            <person name="Riley R."/>
            <person name="Ohm R."/>
            <person name="Sun H."/>
            <person name="Tunlid A."/>
            <person name="Henrissat B."/>
            <person name="Grigoriev I.V."/>
            <person name="Hibbett D.S."/>
            <person name="Martin F."/>
        </authorList>
    </citation>
    <scope>NUCLEOTIDE SEQUENCE [LARGE SCALE GENOMIC DNA]</scope>
    <source>
        <strain evidence="3">h7</strain>
    </source>
</reference>